<evidence type="ECO:0000256" key="3">
    <source>
        <dbReference type="ARBA" id="ARBA00022448"/>
    </source>
</evidence>
<dbReference type="InterPro" id="IPR018108">
    <property type="entry name" value="MCP_transmembrane"/>
</dbReference>
<keyword evidence="5" id="KW-0677">Repeat</keyword>
<keyword evidence="13" id="KW-1185">Reference proteome</keyword>
<dbReference type="PROSITE" id="PS50920">
    <property type="entry name" value="SOLCAR"/>
    <property type="match status" value="1"/>
</dbReference>
<evidence type="ECO:0000256" key="11">
    <source>
        <dbReference type="RuleBase" id="RU000488"/>
    </source>
</evidence>
<dbReference type="InterPro" id="IPR051508">
    <property type="entry name" value="Mito_Carrier_Antiporter"/>
</dbReference>
<evidence type="ECO:0000256" key="1">
    <source>
        <dbReference type="ARBA" id="ARBA00004448"/>
    </source>
</evidence>
<comment type="caution">
    <text evidence="12">The sequence shown here is derived from an EMBL/GenBank/DDBJ whole genome shotgun (WGS) entry which is preliminary data.</text>
</comment>
<dbReference type="PANTHER" id="PTHR45928">
    <property type="entry name" value="RE38146P"/>
    <property type="match status" value="1"/>
</dbReference>
<evidence type="ECO:0000256" key="4">
    <source>
        <dbReference type="ARBA" id="ARBA00022692"/>
    </source>
</evidence>
<name>A0ABQ9K6S8_9CUCU</name>
<keyword evidence="8" id="KW-0496">Mitochondrion</keyword>
<sequence>MFVEHLVSRLEDELRGFFRGASTNMPRALIGTSQLTTFALAKEQLNKFEIFSGNPFFTTILASTVAGLVLSMASTPFELVLTKMYKQAIGTNKNEPKYSGYWDCVKKIYSQKGFKPFYRGMGPIYLKVGPHTVLCLVFWEELKGLYDKTSENQSSSLFSGISFL</sequence>
<comment type="similarity">
    <text evidence="2 11">Belongs to the mitochondrial carrier (TC 2.A.29) family.</text>
</comment>
<dbReference type="InterPro" id="IPR023395">
    <property type="entry name" value="MCP_dom_sf"/>
</dbReference>
<evidence type="ECO:0000256" key="2">
    <source>
        <dbReference type="ARBA" id="ARBA00006375"/>
    </source>
</evidence>
<keyword evidence="6" id="KW-0999">Mitochondrion inner membrane</keyword>
<dbReference type="PANTHER" id="PTHR45928:SF1">
    <property type="entry name" value="RE38146P"/>
    <property type="match status" value="1"/>
</dbReference>
<keyword evidence="7" id="KW-1133">Transmembrane helix</keyword>
<protein>
    <submittedName>
        <fullName evidence="12">Uncharacterized protein</fullName>
    </submittedName>
</protein>
<proteinExistence type="inferred from homology"/>
<keyword evidence="9 10" id="KW-0472">Membrane</keyword>
<comment type="subcellular location">
    <subcellularLocation>
        <location evidence="1">Mitochondrion inner membrane</location>
        <topology evidence="1">Multi-pass membrane protein</topology>
    </subcellularLocation>
</comment>
<dbReference type="SUPFAM" id="SSF103506">
    <property type="entry name" value="Mitochondrial carrier"/>
    <property type="match status" value="1"/>
</dbReference>
<evidence type="ECO:0000256" key="7">
    <source>
        <dbReference type="ARBA" id="ARBA00022989"/>
    </source>
</evidence>
<dbReference type="Proteomes" id="UP001162164">
    <property type="component" value="Unassembled WGS sequence"/>
</dbReference>
<evidence type="ECO:0000256" key="10">
    <source>
        <dbReference type="PROSITE-ProRule" id="PRU00282"/>
    </source>
</evidence>
<keyword evidence="4 10" id="KW-0812">Transmembrane</keyword>
<evidence type="ECO:0000313" key="13">
    <source>
        <dbReference type="Proteomes" id="UP001162164"/>
    </source>
</evidence>
<evidence type="ECO:0000256" key="6">
    <source>
        <dbReference type="ARBA" id="ARBA00022792"/>
    </source>
</evidence>
<evidence type="ECO:0000256" key="8">
    <source>
        <dbReference type="ARBA" id="ARBA00023128"/>
    </source>
</evidence>
<organism evidence="12 13">
    <name type="scientific">Molorchus minor</name>
    <dbReference type="NCBI Taxonomy" id="1323400"/>
    <lineage>
        <taxon>Eukaryota</taxon>
        <taxon>Metazoa</taxon>
        <taxon>Ecdysozoa</taxon>
        <taxon>Arthropoda</taxon>
        <taxon>Hexapoda</taxon>
        <taxon>Insecta</taxon>
        <taxon>Pterygota</taxon>
        <taxon>Neoptera</taxon>
        <taxon>Endopterygota</taxon>
        <taxon>Coleoptera</taxon>
        <taxon>Polyphaga</taxon>
        <taxon>Cucujiformia</taxon>
        <taxon>Chrysomeloidea</taxon>
        <taxon>Cerambycidae</taxon>
        <taxon>Lamiinae</taxon>
        <taxon>Monochamini</taxon>
        <taxon>Molorchus</taxon>
    </lineage>
</organism>
<gene>
    <name evidence="12" type="ORF">NQ317_007101</name>
</gene>
<evidence type="ECO:0000313" key="12">
    <source>
        <dbReference type="EMBL" id="KAJ8985313.1"/>
    </source>
</evidence>
<dbReference type="Gene3D" id="1.50.40.10">
    <property type="entry name" value="Mitochondrial carrier domain"/>
    <property type="match status" value="1"/>
</dbReference>
<dbReference type="EMBL" id="JAPWTJ010000017">
    <property type="protein sequence ID" value="KAJ8985313.1"/>
    <property type="molecule type" value="Genomic_DNA"/>
</dbReference>
<reference evidence="12" key="1">
    <citation type="journal article" date="2023" name="Insect Mol. Biol.">
        <title>Genome sequencing provides insights into the evolution of gene families encoding plant cell wall-degrading enzymes in longhorned beetles.</title>
        <authorList>
            <person name="Shin N.R."/>
            <person name="Okamura Y."/>
            <person name="Kirsch R."/>
            <person name="Pauchet Y."/>
        </authorList>
    </citation>
    <scope>NUCLEOTIDE SEQUENCE</scope>
    <source>
        <strain evidence="12">MMC_N1</strain>
    </source>
</reference>
<dbReference type="Pfam" id="PF00153">
    <property type="entry name" value="Mito_carr"/>
    <property type="match status" value="1"/>
</dbReference>
<accession>A0ABQ9K6S8</accession>
<keyword evidence="3 11" id="KW-0813">Transport</keyword>
<feature type="repeat" description="Solcar" evidence="10">
    <location>
        <begin position="54"/>
        <end position="145"/>
    </location>
</feature>
<evidence type="ECO:0000256" key="9">
    <source>
        <dbReference type="ARBA" id="ARBA00023136"/>
    </source>
</evidence>
<evidence type="ECO:0000256" key="5">
    <source>
        <dbReference type="ARBA" id="ARBA00022737"/>
    </source>
</evidence>